<evidence type="ECO:0000313" key="4">
    <source>
        <dbReference type="Proteomes" id="UP000553756"/>
    </source>
</evidence>
<name>A0ABX1SVR6_9BIFI</name>
<dbReference type="InterPro" id="IPR027417">
    <property type="entry name" value="P-loop_NTPase"/>
</dbReference>
<dbReference type="RefSeq" id="WP_172144478.1">
    <property type="nucleotide sequence ID" value="NZ_JAAIIJ010000008.1"/>
</dbReference>
<dbReference type="InterPro" id="IPR050921">
    <property type="entry name" value="T4SS_GSP_E_ATPase"/>
</dbReference>
<reference evidence="3 4" key="1">
    <citation type="submission" date="2020-02" db="EMBL/GenBank/DDBJ databases">
        <title>Characterization of phylogenetic diversity of novel bifidobacterial species isolated in Czech ZOOs.</title>
        <authorList>
            <person name="Lugli G.A."/>
            <person name="Vera N.B."/>
            <person name="Ventura M."/>
        </authorList>
    </citation>
    <scope>NUCLEOTIDE SEQUENCE [LARGE SCALE GENOMIC DNA]</scope>
    <source>
        <strain evidence="3 4">DSM 109963</strain>
    </source>
</reference>
<dbReference type="EMBL" id="JAAIIJ010000008">
    <property type="protein sequence ID" value="NMN01926.1"/>
    <property type="molecule type" value="Genomic_DNA"/>
</dbReference>
<dbReference type="Pfam" id="PF00437">
    <property type="entry name" value="T2SSE"/>
    <property type="match status" value="1"/>
</dbReference>
<feature type="domain" description="AAA+ ATPase" evidence="2">
    <location>
        <begin position="133"/>
        <end position="286"/>
    </location>
</feature>
<proteinExistence type="inferred from homology"/>
<keyword evidence="4" id="KW-1185">Reference proteome</keyword>
<dbReference type="PANTHER" id="PTHR30486">
    <property type="entry name" value="TWITCHING MOTILITY PROTEIN PILT"/>
    <property type="match status" value="1"/>
</dbReference>
<dbReference type="Gene3D" id="3.40.50.300">
    <property type="entry name" value="P-loop containing nucleotide triphosphate hydrolases"/>
    <property type="match status" value="1"/>
</dbReference>
<dbReference type="InterPro" id="IPR003593">
    <property type="entry name" value="AAA+_ATPase"/>
</dbReference>
<dbReference type="InterPro" id="IPR001482">
    <property type="entry name" value="T2SS/T4SS_dom"/>
</dbReference>
<evidence type="ECO:0000256" key="1">
    <source>
        <dbReference type="ARBA" id="ARBA00006611"/>
    </source>
</evidence>
<dbReference type="Proteomes" id="UP000553756">
    <property type="component" value="Unassembled WGS sequence"/>
</dbReference>
<protein>
    <submittedName>
        <fullName evidence="3">Pilus assembly protein</fullName>
    </submittedName>
</protein>
<evidence type="ECO:0000313" key="3">
    <source>
        <dbReference type="EMBL" id="NMN01926.1"/>
    </source>
</evidence>
<comment type="similarity">
    <text evidence="1">Belongs to the GSP E family.</text>
</comment>
<sequence>MTALMLGPLQELAHDPRICDVAVTCDGRVWVDRGEGMREYHPRMPLRSPQVVREYAVGLCAQLGRRLDDAQPIADAANEDGVRVHAVIAPLVPNGAAISIRFPDRELPSLTRLCQQGLFPAAWLPVLHGLVSRKATLLITGGTGAGKTTLLKALLGHASTSERIVTVEEVRELSMLPLPNHVSLTCREANVEGAGAVGLGELVKATLRMRPDRVILGECRGEEIADLLRAYNSGHHGGMTTLHADSVERVPSRLITLGLLAGLSPSALSMLAENAFDAVLHLERTGGIRRISQIGRLTSAGGRLVGEALATWQGNGPPAYSPLWTQFAARWQE</sequence>
<comment type="caution">
    <text evidence="3">The sequence shown here is derived from an EMBL/GenBank/DDBJ whole genome shotgun (WGS) entry which is preliminary data.</text>
</comment>
<dbReference type="SMART" id="SM00382">
    <property type="entry name" value="AAA"/>
    <property type="match status" value="1"/>
</dbReference>
<gene>
    <name evidence="3" type="ORF">G1C94_0547</name>
</gene>
<evidence type="ECO:0000259" key="2">
    <source>
        <dbReference type="SMART" id="SM00382"/>
    </source>
</evidence>
<organism evidence="3 4">
    <name type="scientific">Bifidobacterium panos</name>
    <dbReference type="NCBI Taxonomy" id="2675321"/>
    <lineage>
        <taxon>Bacteria</taxon>
        <taxon>Bacillati</taxon>
        <taxon>Actinomycetota</taxon>
        <taxon>Actinomycetes</taxon>
        <taxon>Bifidobacteriales</taxon>
        <taxon>Bifidobacteriaceae</taxon>
        <taxon>Bifidobacterium</taxon>
    </lineage>
</organism>
<accession>A0ABX1SVR6</accession>
<dbReference type="CDD" id="cd01130">
    <property type="entry name" value="VirB11-like_ATPase"/>
    <property type="match status" value="1"/>
</dbReference>
<dbReference type="PANTHER" id="PTHR30486:SF6">
    <property type="entry name" value="TYPE IV PILUS RETRACTATION ATPASE PILT"/>
    <property type="match status" value="1"/>
</dbReference>
<dbReference type="SUPFAM" id="SSF52540">
    <property type="entry name" value="P-loop containing nucleoside triphosphate hydrolases"/>
    <property type="match status" value="1"/>
</dbReference>
<dbReference type="Gene3D" id="3.30.450.90">
    <property type="match status" value="1"/>
</dbReference>